<accession>A0A6C0CKV4</accession>
<dbReference type="AlphaFoldDB" id="A0A6C0CKV4"/>
<dbReference type="Gene3D" id="3.30.420.10">
    <property type="entry name" value="Ribonuclease H-like superfamily/Ribonuclease H"/>
    <property type="match status" value="1"/>
</dbReference>
<proteinExistence type="predicted"/>
<dbReference type="EMBL" id="MN739438">
    <property type="protein sequence ID" value="QHT04792.1"/>
    <property type="molecule type" value="Genomic_DNA"/>
</dbReference>
<sequence>MTETTPNYNVLVLDPATTTGYCIMQINPETKRGEIIKYGSVEADQSLPSPQSPYVKCAEQSGRLLVDLENKVKDIIEKYSIVLIGIEDYFFSSKTCTGSSMNAHYRAVLHCLANRMNIPYVVLNISLWKKFVTGLKKPTKDQVKKWGKAPSQKIFIQDALWKKYKFRFPNWQTSKKSGKPIKFKHDAIDSVGMAVYFGRIHLNLDSVTLGVVPPPDNPKIKSVYVYDDA</sequence>
<dbReference type="InterPro" id="IPR036397">
    <property type="entry name" value="RNaseH_sf"/>
</dbReference>
<evidence type="ECO:0008006" key="2">
    <source>
        <dbReference type="Google" id="ProtNLM"/>
    </source>
</evidence>
<dbReference type="InterPro" id="IPR012337">
    <property type="entry name" value="RNaseH-like_sf"/>
</dbReference>
<organism evidence="1">
    <name type="scientific">viral metagenome</name>
    <dbReference type="NCBI Taxonomy" id="1070528"/>
    <lineage>
        <taxon>unclassified sequences</taxon>
        <taxon>metagenomes</taxon>
        <taxon>organismal metagenomes</taxon>
    </lineage>
</organism>
<name>A0A6C0CKV4_9ZZZZ</name>
<reference evidence="1" key="1">
    <citation type="journal article" date="2020" name="Nature">
        <title>Giant virus diversity and host interactions through global metagenomics.</title>
        <authorList>
            <person name="Schulz F."/>
            <person name="Roux S."/>
            <person name="Paez-Espino D."/>
            <person name="Jungbluth S."/>
            <person name="Walsh D.A."/>
            <person name="Denef V.J."/>
            <person name="McMahon K.D."/>
            <person name="Konstantinidis K.T."/>
            <person name="Eloe-Fadrosh E.A."/>
            <person name="Kyrpides N.C."/>
            <person name="Woyke T."/>
        </authorList>
    </citation>
    <scope>NUCLEOTIDE SEQUENCE</scope>
    <source>
        <strain evidence="1">GVMAG-M-3300021343-4</strain>
    </source>
</reference>
<dbReference type="GO" id="GO:0003676">
    <property type="term" value="F:nucleic acid binding"/>
    <property type="evidence" value="ECO:0007669"/>
    <property type="project" value="InterPro"/>
</dbReference>
<protein>
    <recommendedName>
        <fullName evidence="2">Holliday junction resolvase RuvC</fullName>
    </recommendedName>
</protein>
<dbReference type="SUPFAM" id="SSF53098">
    <property type="entry name" value="Ribonuclease H-like"/>
    <property type="match status" value="1"/>
</dbReference>
<evidence type="ECO:0000313" key="1">
    <source>
        <dbReference type="EMBL" id="QHT04792.1"/>
    </source>
</evidence>